<gene>
    <name evidence="2" type="ORF">Nepgr_011837</name>
</gene>
<name>A0AAD3SFU4_NEPGR</name>
<reference evidence="2" key="1">
    <citation type="submission" date="2023-05" db="EMBL/GenBank/DDBJ databases">
        <title>Nepenthes gracilis genome sequencing.</title>
        <authorList>
            <person name="Fukushima K."/>
        </authorList>
    </citation>
    <scope>NUCLEOTIDE SEQUENCE</scope>
    <source>
        <strain evidence="2">SING2019-196</strain>
    </source>
</reference>
<dbReference type="AlphaFoldDB" id="A0AAD3SFU4"/>
<feature type="compositionally biased region" description="Basic residues" evidence="1">
    <location>
        <begin position="14"/>
        <end position="24"/>
    </location>
</feature>
<sequence length="76" mass="8686">MADDGEDNSGSAERKKRRERRKLTGRVGNKDGKHWGTGKVRRRTNLPLGFAEVSRLPLHRNEDEDAHSLMHGRPQL</sequence>
<dbReference type="EMBL" id="BSYO01000009">
    <property type="protein sequence ID" value="GMH09996.1"/>
    <property type="molecule type" value="Genomic_DNA"/>
</dbReference>
<comment type="caution">
    <text evidence="2">The sequence shown here is derived from an EMBL/GenBank/DDBJ whole genome shotgun (WGS) entry which is preliminary data.</text>
</comment>
<feature type="region of interest" description="Disordered" evidence="1">
    <location>
        <begin position="1"/>
        <end position="40"/>
    </location>
</feature>
<evidence type="ECO:0000256" key="1">
    <source>
        <dbReference type="SAM" id="MobiDB-lite"/>
    </source>
</evidence>
<proteinExistence type="predicted"/>
<evidence type="ECO:0000313" key="3">
    <source>
        <dbReference type="Proteomes" id="UP001279734"/>
    </source>
</evidence>
<dbReference type="Proteomes" id="UP001279734">
    <property type="component" value="Unassembled WGS sequence"/>
</dbReference>
<keyword evidence="3" id="KW-1185">Reference proteome</keyword>
<organism evidence="2 3">
    <name type="scientific">Nepenthes gracilis</name>
    <name type="common">Slender pitcher plant</name>
    <dbReference type="NCBI Taxonomy" id="150966"/>
    <lineage>
        <taxon>Eukaryota</taxon>
        <taxon>Viridiplantae</taxon>
        <taxon>Streptophyta</taxon>
        <taxon>Embryophyta</taxon>
        <taxon>Tracheophyta</taxon>
        <taxon>Spermatophyta</taxon>
        <taxon>Magnoliopsida</taxon>
        <taxon>eudicotyledons</taxon>
        <taxon>Gunneridae</taxon>
        <taxon>Pentapetalae</taxon>
        <taxon>Caryophyllales</taxon>
        <taxon>Nepenthaceae</taxon>
        <taxon>Nepenthes</taxon>
    </lineage>
</organism>
<protein>
    <submittedName>
        <fullName evidence="2">Uncharacterized protein</fullName>
    </submittedName>
</protein>
<evidence type="ECO:0000313" key="2">
    <source>
        <dbReference type="EMBL" id="GMH09996.1"/>
    </source>
</evidence>
<accession>A0AAD3SFU4</accession>